<comment type="caution">
    <text evidence="1">The sequence shown here is derived from an EMBL/GenBank/DDBJ whole genome shotgun (WGS) entry which is preliminary data.</text>
</comment>
<keyword evidence="2" id="KW-1185">Reference proteome</keyword>
<organism evidence="1 2">
    <name type="scientific">Nonomuraea guangzhouensis</name>
    <dbReference type="NCBI Taxonomy" id="1291555"/>
    <lineage>
        <taxon>Bacteria</taxon>
        <taxon>Bacillati</taxon>
        <taxon>Actinomycetota</taxon>
        <taxon>Actinomycetes</taxon>
        <taxon>Streptosporangiales</taxon>
        <taxon>Streptosporangiaceae</taxon>
        <taxon>Nonomuraea</taxon>
    </lineage>
</organism>
<dbReference type="EMBL" id="JBHUCM010000047">
    <property type="protein sequence ID" value="MFD1545273.1"/>
    <property type="molecule type" value="Genomic_DNA"/>
</dbReference>
<protein>
    <submittedName>
        <fullName evidence="1">Uncharacterized protein</fullName>
    </submittedName>
</protein>
<sequence>MRIRVSSIERIKASRPDLRFHIGRMLADADRIAVCGRVRQGPDPGGPVSRFIWLADGRPAGMWACRSAT</sequence>
<name>A0ABW4GQZ5_9ACTN</name>
<accession>A0ABW4GQZ5</accession>
<dbReference type="RefSeq" id="WP_219532140.1">
    <property type="nucleotide sequence ID" value="NZ_JAHKRM010000013.1"/>
</dbReference>
<proteinExistence type="predicted"/>
<reference evidence="2" key="1">
    <citation type="journal article" date="2019" name="Int. J. Syst. Evol. Microbiol.">
        <title>The Global Catalogue of Microorganisms (GCM) 10K type strain sequencing project: providing services to taxonomists for standard genome sequencing and annotation.</title>
        <authorList>
            <consortium name="The Broad Institute Genomics Platform"/>
            <consortium name="The Broad Institute Genome Sequencing Center for Infectious Disease"/>
            <person name="Wu L."/>
            <person name="Ma J."/>
        </authorList>
    </citation>
    <scope>NUCLEOTIDE SEQUENCE [LARGE SCALE GENOMIC DNA]</scope>
    <source>
        <strain evidence="2">CGMCC 1.15399</strain>
    </source>
</reference>
<dbReference type="Proteomes" id="UP001597097">
    <property type="component" value="Unassembled WGS sequence"/>
</dbReference>
<evidence type="ECO:0000313" key="2">
    <source>
        <dbReference type="Proteomes" id="UP001597097"/>
    </source>
</evidence>
<gene>
    <name evidence="1" type="ORF">ACFSJ0_50105</name>
</gene>
<evidence type="ECO:0000313" key="1">
    <source>
        <dbReference type="EMBL" id="MFD1545273.1"/>
    </source>
</evidence>